<comment type="caution">
    <text evidence="3">The sequence shown here is derived from an EMBL/GenBank/DDBJ whole genome shotgun (WGS) entry which is preliminary data.</text>
</comment>
<evidence type="ECO:0000256" key="1">
    <source>
        <dbReference type="SAM" id="MobiDB-lite"/>
    </source>
</evidence>
<name>A0A414DV91_BACOV</name>
<dbReference type="Pfam" id="PF19808">
    <property type="entry name" value="DUF6291"/>
    <property type="match status" value="1"/>
</dbReference>
<dbReference type="AlphaFoldDB" id="A0A414DV91"/>
<accession>A0A414DV91</accession>
<protein>
    <recommendedName>
        <fullName evidence="2">DUF6291 domain-containing protein</fullName>
    </recommendedName>
</protein>
<organism evidence="3 4">
    <name type="scientific">Bacteroides ovatus</name>
    <dbReference type="NCBI Taxonomy" id="28116"/>
    <lineage>
        <taxon>Bacteria</taxon>
        <taxon>Pseudomonadati</taxon>
        <taxon>Bacteroidota</taxon>
        <taxon>Bacteroidia</taxon>
        <taxon>Bacteroidales</taxon>
        <taxon>Bacteroidaceae</taxon>
        <taxon>Bacteroides</taxon>
    </lineage>
</organism>
<dbReference type="EMBL" id="VWFO01000002">
    <property type="protein sequence ID" value="KAA4666469.1"/>
    <property type="molecule type" value="Genomic_DNA"/>
</dbReference>
<feature type="compositionally biased region" description="Polar residues" evidence="1">
    <location>
        <begin position="83"/>
        <end position="105"/>
    </location>
</feature>
<reference evidence="3 4" key="1">
    <citation type="journal article" date="2019" name="Nat. Med.">
        <title>A library of human gut bacterial isolates paired with longitudinal multiomics data enables mechanistic microbiome research.</title>
        <authorList>
            <person name="Poyet M."/>
            <person name="Groussin M."/>
            <person name="Gibbons S.M."/>
            <person name="Avila-Pacheco J."/>
            <person name="Jiang X."/>
            <person name="Kearney S.M."/>
            <person name="Perrotta A.R."/>
            <person name="Berdy B."/>
            <person name="Zhao S."/>
            <person name="Lieberman T.D."/>
            <person name="Swanson P.K."/>
            <person name="Smith M."/>
            <person name="Roesemann S."/>
            <person name="Alexander J.E."/>
            <person name="Rich S.A."/>
            <person name="Livny J."/>
            <person name="Vlamakis H."/>
            <person name="Clish C."/>
            <person name="Bullock K."/>
            <person name="Deik A."/>
            <person name="Scott J."/>
            <person name="Pierce K.A."/>
            <person name="Xavier R.J."/>
            <person name="Alm E.J."/>
        </authorList>
    </citation>
    <scope>NUCLEOTIDE SEQUENCE [LARGE SCALE GENOMIC DNA]</scope>
    <source>
        <strain evidence="3 4">BIOML-A14</strain>
    </source>
</reference>
<sequence>MPMESKRQRDTFIFYRSFKESMSDLSDADKLIMYEAITDYSLDMKEPELTGFPKALFSLIRPFLDANTQRWKNGCKGGAPKGNKNNRFSKSTTEVQPEVNQSTTEVQANKDKNVNKDKNKDINKESTIVSKKDELSLSSPSEEFIKFNQWLDKHCPFVLKVKTQMTEPEYQKLLAKYTKKEICDVLESLNNWKDFPKKRTNVYRSTLDELKKKFGER</sequence>
<gene>
    <name evidence="3" type="ORF">F3B98_01665</name>
</gene>
<evidence type="ECO:0000313" key="4">
    <source>
        <dbReference type="Proteomes" id="UP000435985"/>
    </source>
</evidence>
<dbReference type="Proteomes" id="UP000435985">
    <property type="component" value="Unassembled WGS sequence"/>
</dbReference>
<evidence type="ECO:0000259" key="2">
    <source>
        <dbReference type="Pfam" id="PF19808"/>
    </source>
</evidence>
<proteinExistence type="predicted"/>
<feature type="domain" description="DUF6291" evidence="2">
    <location>
        <begin position="11"/>
        <end position="87"/>
    </location>
</feature>
<dbReference type="InterPro" id="IPR046258">
    <property type="entry name" value="DUF6291"/>
</dbReference>
<evidence type="ECO:0000313" key="3">
    <source>
        <dbReference type="EMBL" id="KAA4666469.1"/>
    </source>
</evidence>
<feature type="region of interest" description="Disordered" evidence="1">
    <location>
        <begin position="74"/>
        <end position="105"/>
    </location>
</feature>